<name>A0A9N7RGT6_STRHE</name>
<dbReference type="InterPro" id="IPR012337">
    <property type="entry name" value="RNaseH-like_sf"/>
</dbReference>
<dbReference type="GO" id="GO:0003676">
    <property type="term" value="F:nucleic acid binding"/>
    <property type="evidence" value="ECO:0007669"/>
    <property type="project" value="InterPro"/>
</dbReference>
<organism evidence="2 3">
    <name type="scientific">Striga hermonthica</name>
    <name type="common">Purple witchweed</name>
    <name type="synonym">Buchnera hermonthica</name>
    <dbReference type="NCBI Taxonomy" id="68872"/>
    <lineage>
        <taxon>Eukaryota</taxon>
        <taxon>Viridiplantae</taxon>
        <taxon>Streptophyta</taxon>
        <taxon>Embryophyta</taxon>
        <taxon>Tracheophyta</taxon>
        <taxon>Spermatophyta</taxon>
        <taxon>Magnoliopsida</taxon>
        <taxon>eudicotyledons</taxon>
        <taxon>Gunneridae</taxon>
        <taxon>Pentapetalae</taxon>
        <taxon>asterids</taxon>
        <taxon>lamiids</taxon>
        <taxon>Lamiales</taxon>
        <taxon>Orobanchaceae</taxon>
        <taxon>Buchnereae</taxon>
        <taxon>Striga</taxon>
    </lineage>
</organism>
<proteinExistence type="predicted"/>
<dbReference type="SUPFAM" id="SSF53098">
    <property type="entry name" value="Ribonuclease H-like"/>
    <property type="match status" value="1"/>
</dbReference>
<dbReference type="InterPro" id="IPR052929">
    <property type="entry name" value="RNase_H-like_EbsB-rel"/>
</dbReference>
<dbReference type="PANTHER" id="PTHR47074:SF73">
    <property type="entry name" value="OS04G0448401 PROTEIN"/>
    <property type="match status" value="1"/>
</dbReference>
<dbReference type="InterPro" id="IPR002156">
    <property type="entry name" value="RNaseH_domain"/>
</dbReference>
<evidence type="ECO:0000313" key="2">
    <source>
        <dbReference type="EMBL" id="CAA0830025.1"/>
    </source>
</evidence>
<dbReference type="AlphaFoldDB" id="A0A9N7RGT6"/>
<dbReference type="Gene3D" id="3.30.420.10">
    <property type="entry name" value="Ribonuclease H-like superfamily/Ribonuclease H"/>
    <property type="match status" value="1"/>
</dbReference>
<dbReference type="Pfam" id="PF13456">
    <property type="entry name" value="RVT_3"/>
    <property type="match status" value="1"/>
</dbReference>
<dbReference type="OrthoDB" id="1906820at2759"/>
<reference evidence="2" key="1">
    <citation type="submission" date="2019-12" db="EMBL/GenBank/DDBJ databases">
        <authorList>
            <person name="Scholes J."/>
        </authorList>
    </citation>
    <scope>NUCLEOTIDE SEQUENCE</scope>
</reference>
<dbReference type="InterPro" id="IPR044730">
    <property type="entry name" value="RNase_H-like_dom_plant"/>
</dbReference>
<keyword evidence="3" id="KW-1185">Reference proteome</keyword>
<dbReference type="CDD" id="cd06222">
    <property type="entry name" value="RNase_H_like"/>
    <property type="match status" value="1"/>
</dbReference>
<dbReference type="PANTHER" id="PTHR47074">
    <property type="entry name" value="BNAC02G40300D PROTEIN"/>
    <property type="match status" value="1"/>
</dbReference>
<feature type="domain" description="RNase H type-1" evidence="1">
    <location>
        <begin position="4"/>
        <end position="87"/>
    </location>
</feature>
<comment type="caution">
    <text evidence="2">The sequence shown here is derived from an EMBL/GenBank/DDBJ whole genome shotgun (WGS) entry which is preliminary data.</text>
</comment>
<gene>
    <name evidence="2" type="ORF">SHERM_25501</name>
</gene>
<dbReference type="Proteomes" id="UP001153555">
    <property type="component" value="Unassembled WGS sequence"/>
</dbReference>
<dbReference type="EMBL" id="CACSLK010027802">
    <property type="protein sequence ID" value="CAA0830025.1"/>
    <property type="molecule type" value="Genomic_DNA"/>
</dbReference>
<accession>A0A9N7RGT6</accession>
<sequence>MEGISSPEVAEAIACREGLALARDLGMLNITIASDCANVVKSLQGPGMSSYGHIVREIKMEMASFTKANFVHEGRNSNGDAHNVARSSIYGAVGRNVWFLDPPIGVCTNYHDI</sequence>
<dbReference type="GO" id="GO:0004523">
    <property type="term" value="F:RNA-DNA hybrid ribonuclease activity"/>
    <property type="evidence" value="ECO:0007669"/>
    <property type="project" value="InterPro"/>
</dbReference>
<evidence type="ECO:0000259" key="1">
    <source>
        <dbReference type="Pfam" id="PF13456"/>
    </source>
</evidence>
<protein>
    <recommendedName>
        <fullName evidence="1">RNase H type-1 domain-containing protein</fullName>
    </recommendedName>
</protein>
<evidence type="ECO:0000313" key="3">
    <source>
        <dbReference type="Proteomes" id="UP001153555"/>
    </source>
</evidence>
<dbReference type="InterPro" id="IPR036397">
    <property type="entry name" value="RNaseH_sf"/>
</dbReference>